<protein>
    <submittedName>
        <fullName evidence="8">Putative serine/threonine-protein kinase PK7</fullName>
    </submittedName>
</protein>
<evidence type="ECO:0000259" key="7">
    <source>
        <dbReference type="PROSITE" id="PS50011"/>
    </source>
</evidence>
<evidence type="ECO:0000256" key="1">
    <source>
        <dbReference type="ARBA" id="ARBA00022527"/>
    </source>
</evidence>
<dbReference type="PANTHER" id="PTHR24351">
    <property type="entry name" value="RIBOSOMAL PROTEIN S6 KINASE"/>
    <property type="match status" value="1"/>
</dbReference>
<keyword evidence="6" id="KW-0472">Membrane</keyword>
<evidence type="ECO:0000256" key="6">
    <source>
        <dbReference type="SAM" id="Phobius"/>
    </source>
</evidence>
<dbReference type="SUPFAM" id="SSF56112">
    <property type="entry name" value="Protein kinase-like (PK-like)"/>
    <property type="match status" value="1"/>
</dbReference>
<evidence type="ECO:0000313" key="8">
    <source>
        <dbReference type="EMBL" id="KDR20842.1"/>
    </source>
</evidence>
<keyword evidence="1" id="KW-0723">Serine/threonine-protein kinase</keyword>
<dbReference type="GO" id="GO:0004674">
    <property type="term" value="F:protein serine/threonine kinase activity"/>
    <property type="evidence" value="ECO:0007669"/>
    <property type="project" value="UniProtKB-KW"/>
</dbReference>
<keyword evidence="6" id="KW-0812">Transmembrane</keyword>
<name>A0A067RAV0_ZOONE</name>
<dbReference type="Gene3D" id="1.10.510.10">
    <property type="entry name" value="Transferase(Phosphotransferase) domain 1"/>
    <property type="match status" value="1"/>
</dbReference>
<evidence type="ECO:0000256" key="2">
    <source>
        <dbReference type="ARBA" id="ARBA00022679"/>
    </source>
</evidence>
<dbReference type="EMBL" id="KK852584">
    <property type="protein sequence ID" value="KDR20842.1"/>
    <property type="molecule type" value="Genomic_DNA"/>
</dbReference>
<evidence type="ECO:0000256" key="3">
    <source>
        <dbReference type="ARBA" id="ARBA00022741"/>
    </source>
</evidence>
<proteinExistence type="predicted"/>
<dbReference type="InterPro" id="IPR000719">
    <property type="entry name" value="Prot_kinase_dom"/>
</dbReference>
<keyword evidence="6" id="KW-1133">Transmembrane helix</keyword>
<organism evidence="8 9">
    <name type="scientific">Zootermopsis nevadensis</name>
    <name type="common">Dampwood termite</name>
    <dbReference type="NCBI Taxonomy" id="136037"/>
    <lineage>
        <taxon>Eukaryota</taxon>
        <taxon>Metazoa</taxon>
        <taxon>Ecdysozoa</taxon>
        <taxon>Arthropoda</taxon>
        <taxon>Hexapoda</taxon>
        <taxon>Insecta</taxon>
        <taxon>Pterygota</taxon>
        <taxon>Neoptera</taxon>
        <taxon>Polyneoptera</taxon>
        <taxon>Dictyoptera</taxon>
        <taxon>Blattodea</taxon>
        <taxon>Blattoidea</taxon>
        <taxon>Termitoidae</taxon>
        <taxon>Termopsidae</taxon>
        <taxon>Zootermopsis</taxon>
    </lineage>
</organism>
<evidence type="ECO:0000256" key="4">
    <source>
        <dbReference type="ARBA" id="ARBA00022777"/>
    </source>
</evidence>
<gene>
    <name evidence="8" type="ORF">L798_04645</name>
</gene>
<keyword evidence="5" id="KW-0067">ATP-binding</keyword>
<keyword evidence="9" id="KW-1185">Reference proteome</keyword>
<evidence type="ECO:0000256" key="5">
    <source>
        <dbReference type="ARBA" id="ARBA00022840"/>
    </source>
</evidence>
<dbReference type="Pfam" id="PF00069">
    <property type="entry name" value="Pkinase"/>
    <property type="match status" value="1"/>
</dbReference>
<dbReference type="AlphaFoldDB" id="A0A067RAV0"/>
<accession>A0A067RAV0</accession>
<evidence type="ECO:0000313" key="9">
    <source>
        <dbReference type="Proteomes" id="UP000027135"/>
    </source>
</evidence>
<dbReference type="PROSITE" id="PS50011">
    <property type="entry name" value="PROTEIN_KINASE_DOM"/>
    <property type="match status" value="1"/>
</dbReference>
<reference evidence="8 9" key="1">
    <citation type="journal article" date="2014" name="Nat. Commun.">
        <title>Molecular traces of alternative social organization in a termite genome.</title>
        <authorList>
            <person name="Terrapon N."/>
            <person name="Li C."/>
            <person name="Robertson H.M."/>
            <person name="Ji L."/>
            <person name="Meng X."/>
            <person name="Booth W."/>
            <person name="Chen Z."/>
            <person name="Childers C.P."/>
            <person name="Glastad K.M."/>
            <person name="Gokhale K."/>
            <person name="Gowin J."/>
            <person name="Gronenberg W."/>
            <person name="Hermansen R.A."/>
            <person name="Hu H."/>
            <person name="Hunt B.G."/>
            <person name="Huylmans A.K."/>
            <person name="Khalil S.M."/>
            <person name="Mitchell R.D."/>
            <person name="Munoz-Torres M.C."/>
            <person name="Mustard J.A."/>
            <person name="Pan H."/>
            <person name="Reese J.T."/>
            <person name="Scharf M.E."/>
            <person name="Sun F."/>
            <person name="Vogel H."/>
            <person name="Xiao J."/>
            <person name="Yang W."/>
            <person name="Yang Z."/>
            <person name="Yang Z."/>
            <person name="Zhou J."/>
            <person name="Zhu J."/>
            <person name="Brent C.S."/>
            <person name="Elsik C.G."/>
            <person name="Goodisman M.A."/>
            <person name="Liberles D.A."/>
            <person name="Roe R.M."/>
            <person name="Vargo E.L."/>
            <person name="Vilcinskas A."/>
            <person name="Wang J."/>
            <person name="Bornberg-Bauer E."/>
            <person name="Korb J."/>
            <person name="Zhang G."/>
            <person name="Liebig J."/>
        </authorList>
    </citation>
    <scope>NUCLEOTIDE SEQUENCE [LARGE SCALE GENOMIC DNA]</scope>
    <source>
        <tissue evidence="8">Whole organism</tissue>
    </source>
</reference>
<keyword evidence="3" id="KW-0547">Nucleotide-binding</keyword>
<keyword evidence="2" id="KW-0808">Transferase</keyword>
<dbReference type="InParanoid" id="A0A067RAV0"/>
<feature type="domain" description="Protein kinase" evidence="7">
    <location>
        <begin position="1"/>
        <end position="47"/>
    </location>
</feature>
<feature type="transmembrane region" description="Helical" evidence="6">
    <location>
        <begin position="17"/>
        <end position="34"/>
    </location>
</feature>
<sequence length="47" mass="5493">MAPEMIKREGHNMAVDWWSFGILAYNMIVGLTPFQKRGEICKDCLYE</sequence>
<dbReference type="Proteomes" id="UP000027135">
    <property type="component" value="Unassembled WGS sequence"/>
</dbReference>
<dbReference type="InterPro" id="IPR011009">
    <property type="entry name" value="Kinase-like_dom_sf"/>
</dbReference>
<dbReference type="GO" id="GO:0005524">
    <property type="term" value="F:ATP binding"/>
    <property type="evidence" value="ECO:0007669"/>
    <property type="project" value="UniProtKB-KW"/>
</dbReference>
<keyword evidence="4 8" id="KW-0418">Kinase</keyword>